<dbReference type="AlphaFoldDB" id="A0A977NLD1"/>
<keyword evidence="1" id="KW-1133">Transmembrane helix</keyword>
<name>A0A977NLD1_9ARCH</name>
<dbReference type="Proteomes" id="UP001059771">
    <property type="component" value="Chromosome"/>
</dbReference>
<dbReference type="RefSeq" id="WP_227717327.1">
    <property type="nucleotide sequence ID" value="NZ_CP103305.1"/>
</dbReference>
<keyword evidence="1" id="KW-0812">Transmembrane</keyword>
<feature type="transmembrane region" description="Helical" evidence="1">
    <location>
        <begin position="119"/>
        <end position="140"/>
    </location>
</feature>
<keyword evidence="1" id="KW-0472">Membrane</keyword>
<dbReference type="GeneID" id="74947222"/>
<protein>
    <submittedName>
        <fullName evidence="2">DUF6328 family protein</fullName>
    </submittedName>
</protein>
<feature type="transmembrane region" description="Helical" evidence="1">
    <location>
        <begin position="55"/>
        <end position="77"/>
    </location>
</feature>
<feature type="transmembrane region" description="Helical" evidence="1">
    <location>
        <begin position="97"/>
        <end position="113"/>
    </location>
</feature>
<evidence type="ECO:0000313" key="2">
    <source>
        <dbReference type="EMBL" id="UVS68181.1"/>
    </source>
</evidence>
<organism evidence="2">
    <name type="scientific">Nitrososphaera viennensis</name>
    <dbReference type="NCBI Taxonomy" id="1034015"/>
    <lineage>
        <taxon>Archaea</taxon>
        <taxon>Nitrososphaerota</taxon>
        <taxon>Nitrososphaeria</taxon>
        <taxon>Nitrososphaerales</taxon>
        <taxon>Nitrososphaeraceae</taxon>
        <taxon>Nitrososphaera</taxon>
    </lineage>
</organism>
<evidence type="ECO:0000256" key="1">
    <source>
        <dbReference type="SAM" id="Phobius"/>
    </source>
</evidence>
<feature type="transmembrane region" description="Helical" evidence="1">
    <location>
        <begin position="25"/>
        <end position="43"/>
    </location>
</feature>
<sequence>MDVPDDEDKTDRLLRDYNAVLRESTLLTTFSGILFGFLLNISVNVPQDFDIVDRISLLVALYSITVAIFLFIMPVIYHHLQYPYRDFEKFKKRSHRFMLFGVVPAIVTLYFGLELALSSVIGNLAFLLAAIPYALVYFFFRKRK</sequence>
<dbReference type="EMBL" id="CP103305">
    <property type="protein sequence ID" value="UVS68181.1"/>
    <property type="molecule type" value="Genomic_DNA"/>
</dbReference>
<dbReference type="Pfam" id="PF19853">
    <property type="entry name" value="DUF6328"/>
    <property type="match status" value="1"/>
</dbReference>
<dbReference type="InterPro" id="IPR046291">
    <property type="entry name" value="DUF6328"/>
</dbReference>
<proteinExistence type="predicted"/>
<reference evidence="2" key="1">
    <citation type="submission" date="2022-08" db="EMBL/GenBank/DDBJ databases">
        <title>Dynamic responses of ammonia-oxidizing microbial communities induced by reactive oxygen species (ROS) in fluctuating redox aquifers.</title>
        <authorList>
            <person name="Wang P."/>
            <person name="Wang H."/>
        </authorList>
    </citation>
    <scope>NUCLEOTIDE SEQUENCE</scope>
    <source>
        <strain evidence="2">PLX03</strain>
    </source>
</reference>
<accession>A0A977NLD1</accession>
<gene>
    <name evidence="2" type="ORF">NWT39_09745</name>
</gene>